<keyword evidence="1" id="KW-0472">Membrane</keyword>
<dbReference type="EMBL" id="JAHQCW010000008">
    <property type="protein sequence ID" value="MBU9736304.1"/>
    <property type="molecule type" value="Genomic_DNA"/>
</dbReference>
<sequence length="291" mass="33021">MTNSGKEKYDQIPIPEDELLDAIKKGIHKKHRLQKKKRLKSLTATAASVIIILFTCANIPVFYTYAQEIPIVSMFVTAFHVGSGGKEMPDVDIEVTGDSGNVNIFFKHEHAAAENALSYSVTYFSSPVRMEIVFYGLKNADFHRIEEELMKIDAVADVYRITGKENDLAFSVVLEKGYNYEVMEFSNPGSLSINFFPDAYYTEDERHPDQTVYYIRSNPVPYGKKLESLVSQYRDEHPSQVKTREGKYIIVIGEFDTEKEAKEASDTLRDKYNTEYELYVGSGKVGEGPVN</sequence>
<dbReference type="RefSeq" id="WP_238721198.1">
    <property type="nucleotide sequence ID" value="NZ_JAHQCW010000008.1"/>
</dbReference>
<gene>
    <name evidence="2" type="ORF">KTH89_07115</name>
</gene>
<comment type="caution">
    <text evidence="2">The sequence shown here is derived from an EMBL/GenBank/DDBJ whole genome shotgun (WGS) entry which is preliminary data.</text>
</comment>
<protein>
    <recommendedName>
        <fullName evidence="4">SPOR domain-containing protein</fullName>
    </recommendedName>
</protein>
<dbReference type="Proteomes" id="UP000712157">
    <property type="component" value="Unassembled WGS sequence"/>
</dbReference>
<feature type="transmembrane region" description="Helical" evidence="1">
    <location>
        <begin position="42"/>
        <end position="65"/>
    </location>
</feature>
<evidence type="ECO:0000313" key="2">
    <source>
        <dbReference type="EMBL" id="MBU9736304.1"/>
    </source>
</evidence>
<proteinExistence type="predicted"/>
<accession>A0A949JX89</accession>
<reference evidence="2" key="1">
    <citation type="submission" date="2021-06" db="EMBL/GenBank/DDBJ databases">
        <title>Description of novel taxa of the family Lachnospiraceae.</title>
        <authorList>
            <person name="Chaplin A.V."/>
            <person name="Sokolova S.R."/>
            <person name="Pikina A.P."/>
            <person name="Korzhanova M."/>
            <person name="Belova V."/>
            <person name="Korostin D."/>
            <person name="Efimov B.A."/>
        </authorList>
    </citation>
    <scope>NUCLEOTIDE SEQUENCE</scope>
    <source>
        <strain evidence="2">ASD5720</strain>
    </source>
</reference>
<name>A0A949JX89_9FIRM</name>
<organism evidence="2 3">
    <name type="scientific">Diplocloster agilis</name>
    <dbReference type="NCBI Taxonomy" id="2850323"/>
    <lineage>
        <taxon>Bacteria</taxon>
        <taxon>Bacillati</taxon>
        <taxon>Bacillota</taxon>
        <taxon>Clostridia</taxon>
        <taxon>Lachnospirales</taxon>
        <taxon>Lachnospiraceae</taxon>
        <taxon>Diplocloster</taxon>
    </lineage>
</organism>
<evidence type="ECO:0008006" key="4">
    <source>
        <dbReference type="Google" id="ProtNLM"/>
    </source>
</evidence>
<dbReference type="AlphaFoldDB" id="A0A949JX89"/>
<keyword evidence="1" id="KW-1133">Transmembrane helix</keyword>
<evidence type="ECO:0000256" key="1">
    <source>
        <dbReference type="SAM" id="Phobius"/>
    </source>
</evidence>
<keyword evidence="1" id="KW-0812">Transmembrane</keyword>
<keyword evidence="3" id="KW-1185">Reference proteome</keyword>
<evidence type="ECO:0000313" key="3">
    <source>
        <dbReference type="Proteomes" id="UP000712157"/>
    </source>
</evidence>